<dbReference type="AlphaFoldDB" id="A0AAD6UYU4"/>
<gene>
    <name evidence="2" type="ORF">GGX14DRAFT_401974</name>
</gene>
<protein>
    <submittedName>
        <fullName evidence="2">Uncharacterized protein</fullName>
    </submittedName>
</protein>
<evidence type="ECO:0000256" key="1">
    <source>
        <dbReference type="SAM" id="MobiDB-lite"/>
    </source>
</evidence>
<name>A0AAD6UYU4_9AGAR</name>
<sequence length="174" mass="18517">MDSGRPREKTGVVVHTTSGVRTAALLSHRRARSGLRAALQSFRSVVAAGAPATTALPYLRLLPDKNRLPPELSPISWEQPAMPSDDRGARRVGDSHTRAVTEAFVAARVGEMTRIQGVGNTEAARGGHISCADVPMVESVLVESGDATPVSLLKKSQKYSKIQRLQGIPGTSQV</sequence>
<proteinExistence type="predicted"/>
<dbReference type="EMBL" id="JARJCW010000073">
    <property type="protein sequence ID" value="KAJ7198259.1"/>
    <property type="molecule type" value="Genomic_DNA"/>
</dbReference>
<organism evidence="2 3">
    <name type="scientific">Mycena pura</name>
    <dbReference type="NCBI Taxonomy" id="153505"/>
    <lineage>
        <taxon>Eukaryota</taxon>
        <taxon>Fungi</taxon>
        <taxon>Dikarya</taxon>
        <taxon>Basidiomycota</taxon>
        <taxon>Agaricomycotina</taxon>
        <taxon>Agaricomycetes</taxon>
        <taxon>Agaricomycetidae</taxon>
        <taxon>Agaricales</taxon>
        <taxon>Marasmiineae</taxon>
        <taxon>Mycenaceae</taxon>
        <taxon>Mycena</taxon>
    </lineage>
</organism>
<accession>A0AAD6UYU4</accession>
<comment type="caution">
    <text evidence="2">The sequence shown here is derived from an EMBL/GenBank/DDBJ whole genome shotgun (WGS) entry which is preliminary data.</text>
</comment>
<evidence type="ECO:0000313" key="2">
    <source>
        <dbReference type="EMBL" id="KAJ7198259.1"/>
    </source>
</evidence>
<reference evidence="2" key="1">
    <citation type="submission" date="2023-03" db="EMBL/GenBank/DDBJ databases">
        <title>Massive genome expansion in bonnet fungi (Mycena s.s.) driven by repeated elements and novel gene families across ecological guilds.</title>
        <authorList>
            <consortium name="Lawrence Berkeley National Laboratory"/>
            <person name="Harder C.B."/>
            <person name="Miyauchi S."/>
            <person name="Viragh M."/>
            <person name="Kuo A."/>
            <person name="Thoen E."/>
            <person name="Andreopoulos B."/>
            <person name="Lu D."/>
            <person name="Skrede I."/>
            <person name="Drula E."/>
            <person name="Henrissat B."/>
            <person name="Morin E."/>
            <person name="Kohler A."/>
            <person name="Barry K."/>
            <person name="LaButti K."/>
            <person name="Morin E."/>
            <person name="Salamov A."/>
            <person name="Lipzen A."/>
            <person name="Mereny Z."/>
            <person name="Hegedus B."/>
            <person name="Baldrian P."/>
            <person name="Stursova M."/>
            <person name="Weitz H."/>
            <person name="Taylor A."/>
            <person name="Grigoriev I.V."/>
            <person name="Nagy L.G."/>
            <person name="Martin F."/>
            <person name="Kauserud H."/>
        </authorList>
    </citation>
    <scope>NUCLEOTIDE SEQUENCE</scope>
    <source>
        <strain evidence="2">9144</strain>
    </source>
</reference>
<keyword evidence="3" id="KW-1185">Reference proteome</keyword>
<dbReference type="Proteomes" id="UP001219525">
    <property type="component" value="Unassembled WGS sequence"/>
</dbReference>
<feature type="region of interest" description="Disordered" evidence="1">
    <location>
        <begin position="72"/>
        <end position="93"/>
    </location>
</feature>
<evidence type="ECO:0000313" key="3">
    <source>
        <dbReference type="Proteomes" id="UP001219525"/>
    </source>
</evidence>
<feature type="compositionally biased region" description="Basic and acidic residues" evidence="1">
    <location>
        <begin position="84"/>
        <end position="93"/>
    </location>
</feature>